<evidence type="ECO:0000313" key="9">
    <source>
        <dbReference type="Proteomes" id="UP001149140"/>
    </source>
</evidence>
<gene>
    <name evidence="8" type="ORF">OM076_42210</name>
</gene>
<dbReference type="PANTHER" id="PTHR40077:SF2">
    <property type="entry name" value="MEMBRANE PROTEIN"/>
    <property type="match status" value="1"/>
</dbReference>
<keyword evidence="9" id="KW-1185">Reference proteome</keyword>
<evidence type="ECO:0000256" key="4">
    <source>
        <dbReference type="ARBA" id="ARBA00022989"/>
    </source>
</evidence>
<dbReference type="RefSeq" id="WP_270046203.1">
    <property type="nucleotide sequence ID" value="NZ_JAPDOD010000082.1"/>
</dbReference>
<keyword evidence="2" id="KW-1003">Cell membrane</keyword>
<protein>
    <submittedName>
        <fullName evidence="8">DUF3817 domain-containing protein</fullName>
    </submittedName>
</protein>
<feature type="transmembrane region" description="Helical" evidence="6">
    <location>
        <begin position="70"/>
        <end position="90"/>
    </location>
</feature>
<comment type="subcellular location">
    <subcellularLocation>
        <location evidence="1">Cell membrane</location>
        <topology evidence="1">Multi-pass membrane protein</topology>
    </subcellularLocation>
</comment>
<keyword evidence="5 6" id="KW-0472">Membrane</keyword>
<reference evidence="8" key="1">
    <citation type="submission" date="2022-10" db="EMBL/GenBank/DDBJ databases">
        <title>The WGS of Solirubrobacter ginsenosidimutans DSM 21036.</title>
        <authorList>
            <person name="Jiang Z."/>
        </authorList>
    </citation>
    <scope>NUCLEOTIDE SEQUENCE</scope>
    <source>
        <strain evidence="8">DSM 21036</strain>
    </source>
</reference>
<dbReference type="AlphaFoldDB" id="A0A9X3S4S0"/>
<feature type="transmembrane region" description="Helical" evidence="6">
    <location>
        <begin position="7"/>
        <end position="27"/>
    </location>
</feature>
<dbReference type="GO" id="GO:0005886">
    <property type="term" value="C:plasma membrane"/>
    <property type="evidence" value="ECO:0007669"/>
    <property type="project" value="UniProtKB-SubCell"/>
</dbReference>
<dbReference type="PANTHER" id="PTHR40077">
    <property type="entry name" value="MEMBRANE PROTEIN-RELATED"/>
    <property type="match status" value="1"/>
</dbReference>
<keyword evidence="3 6" id="KW-0812">Transmembrane</keyword>
<evidence type="ECO:0000256" key="3">
    <source>
        <dbReference type="ARBA" id="ARBA00022692"/>
    </source>
</evidence>
<accession>A0A9X3S4S0</accession>
<evidence type="ECO:0000256" key="5">
    <source>
        <dbReference type="ARBA" id="ARBA00023136"/>
    </source>
</evidence>
<dbReference type="Proteomes" id="UP001149140">
    <property type="component" value="Unassembled WGS sequence"/>
</dbReference>
<feature type="transmembrane region" description="Helical" evidence="6">
    <location>
        <begin position="33"/>
        <end position="58"/>
    </location>
</feature>
<sequence length="98" mass="10684">MFSLKTFRVVALTEATTFLLLLIASVLKRTADAPIGVTILGPIHGLLFVGYVLIALNLKEEQGWTSKETGFILLAAVLPFGGYVVDRWLARRELPAVA</sequence>
<comment type="caution">
    <text evidence="8">The sequence shown here is derived from an EMBL/GenBank/DDBJ whole genome shotgun (WGS) entry which is preliminary data.</text>
</comment>
<evidence type="ECO:0000259" key="7">
    <source>
        <dbReference type="Pfam" id="PF12823"/>
    </source>
</evidence>
<name>A0A9X3S4S0_9ACTN</name>
<dbReference type="EMBL" id="JAPDOD010000082">
    <property type="protein sequence ID" value="MDA0166950.1"/>
    <property type="molecule type" value="Genomic_DNA"/>
</dbReference>
<evidence type="ECO:0000256" key="2">
    <source>
        <dbReference type="ARBA" id="ARBA00022475"/>
    </source>
</evidence>
<organism evidence="8 9">
    <name type="scientific">Solirubrobacter ginsenosidimutans</name>
    <dbReference type="NCBI Taxonomy" id="490573"/>
    <lineage>
        <taxon>Bacteria</taxon>
        <taxon>Bacillati</taxon>
        <taxon>Actinomycetota</taxon>
        <taxon>Thermoleophilia</taxon>
        <taxon>Solirubrobacterales</taxon>
        <taxon>Solirubrobacteraceae</taxon>
        <taxon>Solirubrobacter</taxon>
    </lineage>
</organism>
<feature type="domain" description="DUF3817" evidence="7">
    <location>
        <begin position="4"/>
        <end position="91"/>
    </location>
</feature>
<dbReference type="NCBIfam" id="TIGR03954">
    <property type="entry name" value="integ_memb_HG"/>
    <property type="match status" value="1"/>
</dbReference>
<proteinExistence type="predicted"/>
<keyword evidence="4 6" id="KW-1133">Transmembrane helix</keyword>
<dbReference type="InterPro" id="IPR023845">
    <property type="entry name" value="DUF3817_TM"/>
</dbReference>
<evidence type="ECO:0000313" key="8">
    <source>
        <dbReference type="EMBL" id="MDA0166950.1"/>
    </source>
</evidence>
<dbReference type="Pfam" id="PF12823">
    <property type="entry name" value="DUF3817"/>
    <property type="match status" value="1"/>
</dbReference>
<evidence type="ECO:0000256" key="6">
    <source>
        <dbReference type="SAM" id="Phobius"/>
    </source>
</evidence>
<evidence type="ECO:0000256" key="1">
    <source>
        <dbReference type="ARBA" id="ARBA00004651"/>
    </source>
</evidence>